<gene>
    <name evidence="2" type="ORF">DVH02_15490</name>
</gene>
<accession>A0A370B613</accession>
<dbReference type="Proteomes" id="UP000253741">
    <property type="component" value="Unassembled WGS sequence"/>
</dbReference>
<evidence type="ECO:0000313" key="3">
    <source>
        <dbReference type="Proteomes" id="UP000253741"/>
    </source>
</evidence>
<evidence type="ECO:0000256" key="1">
    <source>
        <dbReference type="SAM" id="MobiDB-lite"/>
    </source>
</evidence>
<dbReference type="EMBL" id="QQNA01000112">
    <property type="protein sequence ID" value="RDG37240.1"/>
    <property type="molecule type" value="Genomic_DNA"/>
</dbReference>
<dbReference type="AlphaFoldDB" id="A0A370B613"/>
<evidence type="ECO:0000313" key="2">
    <source>
        <dbReference type="EMBL" id="RDG37240.1"/>
    </source>
</evidence>
<organism evidence="2 3">
    <name type="scientific">Streptomyces corynorhini</name>
    <dbReference type="NCBI Taxonomy" id="2282652"/>
    <lineage>
        <taxon>Bacteria</taxon>
        <taxon>Bacillati</taxon>
        <taxon>Actinomycetota</taxon>
        <taxon>Actinomycetes</taxon>
        <taxon>Kitasatosporales</taxon>
        <taxon>Streptomycetaceae</taxon>
        <taxon>Streptomyces</taxon>
    </lineage>
</organism>
<reference evidence="2 3" key="1">
    <citation type="submission" date="2018-07" db="EMBL/GenBank/DDBJ databases">
        <title>Streptomyces species from bats.</title>
        <authorList>
            <person name="Dunlap C."/>
        </authorList>
    </citation>
    <scope>NUCLEOTIDE SEQUENCE [LARGE SCALE GENOMIC DNA]</scope>
    <source>
        <strain evidence="2 3">AC230</strain>
    </source>
</reference>
<feature type="compositionally biased region" description="Low complexity" evidence="1">
    <location>
        <begin position="57"/>
        <end position="69"/>
    </location>
</feature>
<protein>
    <submittedName>
        <fullName evidence="2">Uncharacterized protein</fullName>
    </submittedName>
</protein>
<comment type="caution">
    <text evidence="2">The sequence shown here is derived from an EMBL/GenBank/DDBJ whole genome shotgun (WGS) entry which is preliminary data.</text>
</comment>
<keyword evidence="3" id="KW-1185">Reference proteome</keyword>
<feature type="region of interest" description="Disordered" evidence="1">
    <location>
        <begin position="50"/>
        <end position="74"/>
    </location>
</feature>
<sequence>MTSKRLDVDPHTAAESLRAALAEVGIVLPSLRRDPASPQLRLIELGRVRRRGQPTGASTASKKAASDAARGTTAVVPTATTRSCFLDLRG</sequence>
<proteinExistence type="predicted"/>
<name>A0A370B613_9ACTN</name>